<gene>
    <name evidence="17" type="ORF">BRARA_E01193</name>
</gene>
<dbReference type="CDD" id="cd20346">
    <property type="entry name" value="BRcat_RBR_ANKIB1"/>
    <property type="match status" value="1"/>
</dbReference>
<keyword evidence="8" id="KW-0479">Metal-binding</keyword>
<dbReference type="PROSITE" id="PS51873">
    <property type="entry name" value="TRIAD"/>
    <property type="match status" value="1"/>
</dbReference>
<evidence type="ECO:0000313" key="17">
    <source>
        <dbReference type="EMBL" id="RID62099.1"/>
    </source>
</evidence>
<dbReference type="SUPFAM" id="SSF57850">
    <property type="entry name" value="RING/U-box"/>
    <property type="match status" value="3"/>
</dbReference>
<keyword evidence="9" id="KW-0677">Repeat</keyword>
<dbReference type="GO" id="GO:0008270">
    <property type="term" value="F:zinc ion binding"/>
    <property type="evidence" value="ECO:0007669"/>
    <property type="project" value="UniProtKB-KW"/>
</dbReference>
<dbReference type="FunFam" id="3.30.40.10:FF:000019">
    <property type="entry name" value="RBR-type E3 ubiquitin transferase"/>
    <property type="match status" value="1"/>
</dbReference>
<comment type="similarity">
    <text evidence="13">Belongs to the RBR family. RNF14 subfamily.</text>
</comment>
<sequence length="510" mass="59644">MDYSDDDGMLNIESGEENVYIDHTSEADYGMEEDMHNDSTSKRDQISYIVLKEEDIREHQKTDIKQISTVLSINQVEAIILLLHYQWSSSKVEDEWFTSEERVRKTVGMLKEHMVDLNDQDVNIGCGICFESYLRKEIATVSCGHPYCKTCWTSYITEKINNGPGCLMIKCPEPSCYAVVGQDMIDKLITIEEDKEKYCRYFLRSYVKEGKNNIKWCPSPGCVYAVDFGTRNGTENYDVTCLCSYDFCWNCSEDAHRPVNCDMVSKWITKNIKDNESKNMTWILANTKPCPNCNCHIEKNQGCNRMTCSICNHSFCWICLCPYDGRHTCHNFEGDDETKVKRKRAKRVKRTIDRYMHYYVRWANNQSSRLKAMEDLKELQAVQLEKLSVKQCFSQTQLQFTVDAWLQIIECRRVLKWTYAYGYYLPREERTKKQFFEYLQGEAEVGLERLHHCAEEELQHFVDETDDPSTDFDDFRKKLIGLTKVTKTYFENLVKALENDLADVAVDDSK</sequence>
<dbReference type="UniPathway" id="UPA00143"/>
<evidence type="ECO:0000256" key="11">
    <source>
        <dbReference type="ARBA" id="ARBA00022786"/>
    </source>
</evidence>
<dbReference type="Pfam" id="PF21235">
    <property type="entry name" value="UBA_ARI1"/>
    <property type="match status" value="1"/>
</dbReference>
<dbReference type="InterPro" id="IPR031127">
    <property type="entry name" value="E3_UB_ligase_RBR"/>
</dbReference>
<evidence type="ECO:0000259" key="15">
    <source>
        <dbReference type="PROSITE" id="PS50089"/>
    </source>
</evidence>
<proteinExistence type="inferred from homology"/>
<dbReference type="InterPro" id="IPR044066">
    <property type="entry name" value="TRIAD_supradom"/>
</dbReference>
<dbReference type="PROSITE" id="PS00518">
    <property type="entry name" value="ZF_RING_1"/>
    <property type="match status" value="1"/>
</dbReference>
<evidence type="ECO:0000256" key="13">
    <source>
        <dbReference type="ARBA" id="ARBA00044508"/>
    </source>
</evidence>
<dbReference type="EC" id="2.3.2.31" evidence="6"/>
<evidence type="ECO:0000259" key="16">
    <source>
        <dbReference type="PROSITE" id="PS51873"/>
    </source>
</evidence>
<evidence type="ECO:0000256" key="6">
    <source>
        <dbReference type="ARBA" id="ARBA00012251"/>
    </source>
</evidence>
<dbReference type="PANTHER" id="PTHR11685">
    <property type="entry name" value="RBR FAMILY RING FINGER AND IBR DOMAIN-CONTAINING"/>
    <property type="match status" value="1"/>
</dbReference>
<dbReference type="InterPro" id="IPR045840">
    <property type="entry name" value="Ariadne"/>
</dbReference>
<dbReference type="EMBL" id="CM010632">
    <property type="protein sequence ID" value="RID62099.1"/>
    <property type="molecule type" value="Genomic_DNA"/>
</dbReference>
<comment type="function">
    <text evidence="3">Might act as an E3 ubiquitin-protein ligase, or as part of E3 complex, which accepts ubiquitin from specific E2 ubiquitin-conjugating enzymes and then transfers it to substrates.</text>
</comment>
<dbReference type="FunFam" id="1.20.120.1750:FF:000027">
    <property type="entry name" value="RBR-type E3 ubiquitin transferase"/>
    <property type="match status" value="1"/>
</dbReference>
<dbReference type="GO" id="GO:0016567">
    <property type="term" value="P:protein ubiquitination"/>
    <property type="evidence" value="ECO:0007669"/>
    <property type="project" value="UniProtKB-UniPathway"/>
</dbReference>
<keyword evidence="7" id="KW-0808">Transferase</keyword>
<dbReference type="InterPro" id="IPR001841">
    <property type="entry name" value="Znf_RING"/>
</dbReference>
<evidence type="ECO:0000256" key="10">
    <source>
        <dbReference type="ARBA" id="ARBA00022771"/>
    </source>
</evidence>
<keyword evidence="11" id="KW-0833">Ubl conjugation pathway</keyword>
<name>A0A397Z8W3_BRACM</name>
<dbReference type="Gene3D" id="1.20.120.1750">
    <property type="match status" value="1"/>
</dbReference>
<dbReference type="AlphaFoldDB" id="A0A397Z8W3"/>
<evidence type="ECO:0000256" key="1">
    <source>
        <dbReference type="ARBA" id="ARBA00001798"/>
    </source>
</evidence>
<comment type="similarity">
    <text evidence="5">Belongs to the RBR family. Ariadne subfamily.</text>
</comment>
<dbReference type="InterPro" id="IPR002867">
    <property type="entry name" value="IBR_dom"/>
</dbReference>
<protein>
    <recommendedName>
        <fullName evidence="6">RBR-type E3 ubiquitin transferase</fullName>
        <ecNumber evidence="6">2.3.2.31</ecNumber>
    </recommendedName>
</protein>
<evidence type="ECO:0000256" key="4">
    <source>
        <dbReference type="ARBA" id="ARBA00004906"/>
    </source>
</evidence>
<feature type="domain" description="RING-type" evidence="16">
    <location>
        <begin position="122"/>
        <end position="333"/>
    </location>
</feature>
<dbReference type="InterPro" id="IPR017907">
    <property type="entry name" value="Znf_RING_CS"/>
</dbReference>
<keyword evidence="12" id="KW-0862">Zinc</keyword>
<dbReference type="GO" id="GO:0061630">
    <property type="term" value="F:ubiquitin protein ligase activity"/>
    <property type="evidence" value="ECO:0007669"/>
    <property type="project" value="UniProtKB-EC"/>
</dbReference>
<comment type="catalytic activity">
    <reaction evidence="1">
        <text>[E2 ubiquitin-conjugating enzyme]-S-ubiquitinyl-L-cysteine + [acceptor protein]-L-lysine = [E2 ubiquitin-conjugating enzyme]-L-cysteine + [acceptor protein]-N(6)-ubiquitinyl-L-lysine.</text>
        <dbReference type="EC" id="2.3.2.31"/>
    </reaction>
</comment>
<evidence type="ECO:0000256" key="7">
    <source>
        <dbReference type="ARBA" id="ARBA00022679"/>
    </source>
</evidence>
<organism evidence="17 18">
    <name type="scientific">Brassica campestris</name>
    <name type="common">Field mustard</name>
    <dbReference type="NCBI Taxonomy" id="3711"/>
    <lineage>
        <taxon>Eukaryota</taxon>
        <taxon>Viridiplantae</taxon>
        <taxon>Streptophyta</taxon>
        <taxon>Embryophyta</taxon>
        <taxon>Tracheophyta</taxon>
        <taxon>Spermatophyta</taxon>
        <taxon>Magnoliopsida</taxon>
        <taxon>eudicotyledons</taxon>
        <taxon>Gunneridae</taxon>
        <taxon>Pentapetalae</taxon>
        <taxon>rosids</taxon>
        <taxon>malvids</taxon>
        <taxon>Brassicales</taxon>
        <taxon>Brassicaceae</taxon>
        <taxon>Brassiceae</taxon>
        <taxon>Brassica</taxon>
    </lineage>
</organism>
<dbReference type="SMART" id="SM00647">
    <property type="entry name" value="IBR"/>
    <property type="match status" value="2"/>
</dbReference>
<evidence type="ECO:0000256" key="14">
    <source>
        <dbReference type="PROSITE-ProRule" id="PRU00175"/>
    </source>
</evidence>
<dbReference type="InterPro" id="IPR013083">
    <property type="entry name" value="Znf_RING/FYVE/PHD"/>
</dbReference>
<evidence type="ECO:0000256" key="2">
    <source>
        <dbReference type="ARBA" id="ARBA00001947"/>
    </source>
</evidence>
<dbReference type="CDD" id="cd23141">
    <property type="entry name" value="RING-HC_ARI6-like"/>
    <property type="match status" value="1"/>
</dbReference>
<evidence type="ECO:0000256" key="12">
    <source>
        <dbReference type="ARBA" id="ARBA00022833"/>
    </source>
</evidence>
<dbReference type="InterPro" id="IPR047548">
    <property type="entry name" value="Rcat_RBR_RNF14"/>
</dbReference>
<keyword evidence="10 14" id="KW-0863">Zinc-finger</keyword>
<dbReference type="Proteomes" id="UP000264353">
    <property type="component" value="Chromosome A5"/>
</dbReference>
<dbReference type="PROSITE" id="PS50089">
    <property type="entry name" value="ZF_RING_2"/>
    <property type="match status" value="1"/>
</dbReference>
<dbReference type="Pfam" id="PF22191">
    <property type="entry name" value="IBR_1"/>
    <property type="match status" value="1"/>
</dbReference>
<feature type="domain" description="RING-type" evidence="15">
    <location>
        <begin position="126"/>
        <end position="172"/>
    </location>
</feature>
<accession>A0A397Z8W3</accession>
<comment type="pathway">
    <text evidence="4">Protein modification; protein ubiquitination.</text>
</comment>
<dbReference type="Pfam" id="PF19422">
    <property type="entry name" value="Ariadne"/>
    <property type="match status" value="1"/>
</dbReference>
<reference evidence="17 18" key="1">
    <citation type="submission" date="2018-06" db="EMBL/GenBank/DDBJ databases">
        <title>WGS assembly of Brassica rapa FPsc.</title>
        <authorList>
            <person name="Bowman J."/>
            <person name="Kohchi T."/>
            <person name="Yamato K."/>
            <person name="Jenkins J."/>
            <person name="Shu S."/>
            <person name="Ishizaki K."/>
            <person name="Yamaoka S."/>
            <person name="Nishihama R."/>
            <person name="Nakamura Y."/>
            <person name="Berger F."/>
            <person name="Adam C."/>
            <person name="Aki S."/>
            <person name="Althoff F."/>
            <person name="Araki T."/>
            <person name="Arteaga-Vazquez M."/>
            <person name="Balasubrmanian S."/>
            <person name="Bauer D."/>
            <person name="Boehm C."/>
            <person name="Briginshaw L."/>
            <person name="Caballero-Perez J."/>
            <person name="Catarino B."/>
            <person name="Chen F."/>
            <person name="Chiyoda S."/>
            <person name="Chovatia M."/>
            <person name="Davies K."/>
            <person name="Delmans M."/>
            <person name="Demura T."/>
            <person name="Dierschke T."/>
            <person name="Dolan L."/>
            <person name="Dorantes-Acosta A."/>
            <person name="Eklund D."/>
            <person name="Florent S."/>
            <person name="Flores-Sandoval E."/>
            <person name="Fujiyama A."/>
            <person name="Fukuzawa H."/>
            <person name="Galik B."/>
            <person name="Grimanelli D."/>
            <person name="Grimwood J."/>
            <person name="Grossniklaus U."/>
            <person name="Hamada T."/>
            <person name="Haseloff J."/>
            <person name="Hetherington A."/>
            <person name="Higo A."/>
            <person name="Hirakawa Y."/>
            <person name="Hundley H."/>
            <person name="Ikeda Y."/>
            <person name="Inoue K."/>
            <person name="Inoue S."/>
            <person name="Ishida S."/>
            <person name="Jia Q."/>
            <person name="Kakita M."/>
            <person name="Kanazawa T."/>
            <person name="Kawai Y."/>
            <person name="Kawashima T."/>
            <person name="Kennedy M."/>
            <person name="Kinose K."/>
            <person name="Kinoshita T."/>
            <person name="Kohara Y."/>
            <person name="Koide E."/>
            <person name="Komatsu K."/>
            <person name="Kopischke S."/>
            <person name="Kubo M."/>
            <person name="Kyozuka J."/>
            <person name="Lagercrantz U."/>
            <person name="Lin S."/>
            <person name="Lindquist E."/>
            <person name="Lipzen A."/>
            <person name="Lu C."/>
            <person name="Luna E."/>
            <person name="Martienssen R."/>
            <person name="Minamino N."/>
            <person name="Mizutani M."/>
            <person name="Mizutani M."/>
            <person name="Mochizuki N."/>
            <person name="Monte I."/>
            <person name="Mosher R."/>
            <person name="Nagasaki H."/>
            <person name="Nakagami H."/>
            <person name="Naramoto S."/>
            <person name="Nishitani K."/>
            <person name="Ohtani M."/>
            <person name="Okamoto T."/>
            <person name="Okumura M."/>
            <person name="Phillips J."/>
            <person name="Pollak B."/>
            <person name="Reinders A."/>
            <person name="Roevekamp M."/>
            <person name="Sano R."/>
            <person name="Sawa S."/>
            <person name="Schmid M."/>
            <person name="Shirakawa M."/>
            <person name="Solano R."/>
            <person name="Spunde A."/>
            <person name="Suetsugu N."/>
            <person name="Sugano S."/>
            <person name="Sugiyama A."/>
            <person name="Sun R."/>
            <person name="Suzuki Y."/>
            <person name="Takenaka M."/>
            <person name="Takezawa D."/>
            <person name="Tomogane H."/>
            <person name="Tsuzuki M."/>
            <person name="Ueda T."/>
            <person name="Umeda M."/>
            <person name="Ward J."/>
            <person name="Watanabe Y."/>
            <person name="Yazaki K."/>
            <person name="Yokoyama R."/>
            <person name="Yoshitake Y."/>
            <person name="Yotsui I."/>
            <person name="Zachgo S."/>
            <person name="Schmutz J."/>
        </authorList>
    </citation>
    <scope>NUCLEOTIDE SEQUENCE [LARGE SCALE GENOMIC DNA]</scope>
    <source>
        <strain evidence="18">cv. B-3</strain>
    </source>
</reference>
<dbReference type="CDD" id="cd20354">
    <property type="entry name" value="Rcat_RBR_RNF14"/>
    <property type="match status" value="1"/>
</dbReference>
<dbReference type="InterPro" id="IPR048962">
    <property type="entry name" value="ARIH1-like_UBL"/>
</dbReference>
<dbReference type="Pfam" id="PF01485">
    <property type="entry name" value="IBR"/>
    <property type="match status" value="1"/>
</dbReference>
<comment type="cofactor">
    <cofactor evidence="2">
        <name>Zn(2+)</name>
        <dbReference type="ChEBI" id="CHEBI:29105"/>
    </cofactor>
</comment>
<evidence type="ECO:0000256" key="9">
    <source>
        <dbReference type="ARBA" id="ARBA00022737"/>
    </source>
</evidence>
<evidence type="ECO:0000256" key="3">
    <source>
        <dbReference type="ARBA" id="ARBA00003976"/>
    </source>
</evidence>
<evidence type="ECO:0000256" key="5">
    <source>
        <dbReference type="ARBA" id="ARBA00005884"/>
    </source>
</evidence>
<dbReference type="Gene3D" id="3.30.40.10">
    <property type="entry name" value="Zinc/RING finger domain, C3HC4 (zinc finger)"/>
    <property type="match status" value="1"/>
</dbReference>
<evidence type="ECO:0000256" key="8">
    <source>
        <dbReference type="ARBA" id="ARBA00022723"/>
    </source>
</evidence>
<evidence type="ECO:0000313" key="18">
    <source>
        <dbReference type="Proteomes" id="UP000264353"/>
    </source>
</evidence>